<comment type="similarity">
    <text evidence="1 6">Belongs to the universal ribosomal protein uL14 family.</text>
</comment>
<evidence type="ECO:0000256" key="6">
    <source>
        <dbReference type="RuleBase" id="RU003949"/>
    </source>
</evidence>
<keyword evidence="2 6" id="KW-0689">Ribosomal protein</keyword>
<protein>
    <recommendedName>
        <fullName evidence="4">Large ribosomal subunit protein uL14</fullName>
    </recommendedName>
    <alternativeName>
        <fullName evidence="5">60S ribosomal protein L23</fullName>
    </alternativeName>
</protein>
<dbReference type="SUPFAM" id="SSF50193">
    <property type="entry name" value="Ribosomal protein L14"/>
    <property type="match status" value="1"/>
</dbReference>
<accession>A0ABP0GA88</accession>
<proteinExistence type="inferred from homology"/>
<dbReference type="NCBIfam" id="NF006344">
    <property type="entry name" value="PRK08571.1"/>
    <property type="match status" value="1"/>
</dbReference>
<keyword evidence="8" id="KW-1185">Reference proteome</keyword>
<dbReference type="HAMAP" id="MF_01367">
    <property type="entry name" value="Ribosomal_uL14"/>
    <property type="match status" value="1"/>
</dbReference>
<dbReference type="PROSITE" id="PS00049">
    <property type="entry name" value="RIBOSOMAL_L14"/>
    <property type="match status" value="1"/>
</dbReference>
<organism evidence="7 8">
    <name type="scientific">Clavelina lepadiformis</name>
    <name type="common">Light-bulb sea squirt</name>
    <name type="synonym">Ascidia lepadiformis</name>
    <dbReference type="NCBI Taxonomy" id="159417"/>
    <lineage>
        <taxon>Eukaryota</taxon>
        <taxon>Metazoa</taxon>
        <taxon>Chordata</taxon>
        <taxon>Tunicata</taxon>
        <taxon>Ascidiacea</taxon>
        <taxon>Aplousobranchia</taxon>
        <taxon>Clavelinidae</taxon>
        <taxon>Clavelina</taxon>
    </lineage>
</organism>
<sequence length="140" mass="14674">MSKRGRGGAAGGKFRITLGLPVGAVINCADNTGAKNLYIIAVKGIKGRLNRLPAAGVGDIVLATVKKGKPELRKKVHPAVIIRQSKSIRRKNGQILYFEDNAGVIVNQKGEMKGSAITGPVAKECADCWPRIASNAGSIA</sequence>
<dbReference type="SMART" id="SM01374">
    <property type="entry name" value="Ribosomal_L14"/>
    <property type="match status" value="1"/>
</dbReference>
<evidence type="ECO:0000256" key="2">
    <source>
        <dbReference type="ARBA" id="ARBA00022980"/>
    </source>
</evidence>
<dbReference type="Pfam" id="PF00238">
    <property type="entry name" value="Ribosomal_L14"/>
    <property type="match status" value="1"/>
</dbReference>
<dbReference type="Gene3D" id="2.40.150.20">
    <property type="entry name" value="Ribosomal protein L14"/>
    <property type="match status" value="1"/>
</dbReference>
<dbReference type="PANTHER" id="PTHR11761">
    <property type="entry name" value="50S/60S RIBOSOMAL PROTEIN L14/L23"/>
    <property type="match status" value="1"/>
</dbReference>
<name>A0ABP0GA88_CLALP</name>
<evidence type="ECO:0000256" key="5">
    <source>
        <dbReference type="ARBA" id="ARBA00035326"/>
    </source>
</evidence>
<reference evidence="7 8" key="1">
    <citation type="submission" date="2024-02" db="EMBL/GenBank/DDBJ databases">
        <authorList>
            <person name="Daric V."/>
            <person name="Darras S."/>
        </authorList>
    </citation>
    <scope>NUCLEOTIDE SEQUENCE [LARGE SCALE GENOMIC DNA]</scope>
</reference>
<dbReference type="Proteomes" id="UP001642483">
    <property type="component" value="Unassembled WGS sequence"/>
</dbReference>
<dbReference type="InterPro" id="IPR019972">
    <property type="entry name" value="Ribosomal_uL14_CS"/>
</dbReference>
<comment type="caution">
    <text evidence="7">The sequence shown here is derived from an EMBL/GenBank/DDBJ whole genome shotgun (WGS) entry which is preliminary data.</text>
</comment>
<keyword evidence="3 6" id="KW-0687">Ribonucleoprotein</keyword>
<dbReference type="InterPro" id="IPR036853">
    <property type="entry name" value="Ribosomal_uL14_sf"/>
</dbReference>
<evidence type="ECO:0000256" key="4">
    <source>
        <dbReference type="ARBA" id="ARBA00035199"/>
    </source>
</evidence>
<evidence type="ECO:0000313" key="7">
    <source>
        <dbReference type="EMBL" id="CAK8687724.1"/>
    </source>
</evidence>
<evidence type="ECO:0000256" key="3">
    <source>
        <dbReference type="ARBA" id="ARBA00023274"/>
    </source>
</evidence>
<dbReference type="InterPro" id="IPR000218">
    <property type="entry name" value="Ribosomal_uL14"/>
</dbReference>
<dbReference type="EMBL" id="CAWYQH010000106">
    <property type="protein sequence ID" value="CAK8687724.1"/>
    <property type="molecule type" value="Genomic_DNA"/>
</dbReference>
<gene>
    <name evidence="7" type="ORF">CVLEPA_LOCUS19794</name>
</gene>
<evidence type="ECO:0000313" key="8">
    <source>
        <dbReference type="Proteomes" id="UP001642483"/>
    </source>
</evidence>
<evidence type="ECO:0000256" key="1">
    <source>
        <dbReference type="ARBA" id="ARBA00010745"/>
    </source>
</evidence>
<dbReference type="CDD" id="cd00337">
    <property type="entry name" value="Ribosomal_uL14"/>
    <property type="match status" value="1"/>
</dbReference>
<dbReference type="PANTHER" id="PTHR11761:SF8">
    <property type="entry name" value="LARGE RIBOSOMAL SUBUNIT PROTEIN UL14"/>
    <property type="match status" value="1"/>
</dbReference>